<feature type="transmembrane region" description="Helical" evidence="7">
    <location>
        <begin position="121"/>
        <end position="142"/>
    </location>
</feature>
<name>A0ABW6ZPH8_9HYPH</name>
<evidence type="ECO:0000256" key="6">
    <source>
        <dbReference type="ARBA" id="ARBA00023136"/>
    </source>
</evidence>
<organism evidence="8 9">
    <name type="scientific">Xanthobacter oligotrophicus</name>
    <dbReference type="NCBI Taxonomy" id="2607286"/>
    <lineage>
        <taxon>Bacteria</taxon>
        <taxon>Pseudomonadati</taxon>
        <taxon>Pseudomonadota</taxon>
        <taxon>Alphaproteobacteria</taxon>
        <taxon>Hyphomicrobiales</taxon>
        <taxon>Xanthobacteraceae</taxon>
        <taxon>Xanthobacter</taxon>
    </lineage>
</organism>
<evidence type="ECO:0000313" key="9">
    <source>
        <dbReference type="Proteomes" id="UP001604002"/>
    </source>
</evidence>
<evidence type="ECO:0000256" key="3">
    <source>
        <dbReference type="ARBA" id="ARBA00022475"/>
    </source>
</evidence>
<feature type="transmembrane region" description="Helical" evidence="7">
    <location>
        <begin position="154"/>
        <end position="177"/>
    </location>
</feature>
<keyword evidence="6 7" id="KW-0472">Membrane</keyword>
<keyword evidence="4 7" id="KW-0812">Transmembrane</keyword>
<protein>
    <recommendedName>
        <fullName evidence="7">UPF0056 membrane protein</fullName>
    </recommendedName>
</protein>
<keyword evidence="5 7" id="KW-1133">Transmembrane helix</keyword>
<evidence type="ECO:0000256" key="1">
    <source>
        <dbReference type="ARBA" id="ARBA00004651"/>
    </source>
</evidence>
<dbReference type="PANTHER" id="PTHR33508">
    <property type="entry name" value="UPF0056 MEMBRANE PROTEIN YHCE"/>
    <property type="match status" value="1"/>
</dbReference>
<evidence type="ECO:0000256" key="4">
    <source>
        <dbReference type="ARBA" id="ARBA00022692"/>
    </source>
</evidence>
<feature type="transmembrane region" description="Helical" evidence="7">
    <location>
        <begin position="54"/>
        <end position="76"/>
    </location>
</feature>
<dbReference type="RefSeq" id="WP_149577463.1">
    <property type="nucleotide sequence ID" value="NZ_JAKOAT010000001.1"/>
</dbReference>
<keyword evidence="3" id="KW-1003">Cell membrane</keyword>
<reference evidence="8 9" key="1">
    <citation type="submission" date="2024-02" db="EMBL/GenBank/DDBJ databases">
        <title>Expansion and revision of Xanthobacter and proposal of Roseixanthobacter gen. nov.</title>
        <authorList>
            <person name="Soltysiak M.P.M."/>
            <person name="Jalihal A."/>
            <person name="Ory A."/>
            <person name="Chrisophersen C."/>
            <person name="Lee A.D."/>
            <person name="Boulton J."/>
            <person name="Springer M."/>
        </authorList>
    </citation>
    <scope>NUCLEOTIDE SEQUENCE [LARGE SCALE GENOMIC DNA]</scope>
    <source>
        <strain evidence="8 9">23A</strain>
    </source>
</reference>
<gene>
    <name evidence="8" type="ORF">V5F32_00455</name>
</gene>
<keyword evidence="9" id="KW-1185">Reference proteome</keyword>
<dbReference type="PANTHER" id="PTHR33508:SF1">
    <property type="entry name" value="UPF0056 MEMBRANE PROTEIN YHCE"/>
    <property type="match status" value="1"/>
</dbReference>
<evidence type="ECO:0000256" key="7">
    <source>
        <dbReference type="RuleBase" id="RU362048"/>
    </source>
</evidence>
<dbReference type="Pfam" id="PF01914">
    <property type="entry name" value="MarC"/>
    <property type="match status" value="1"/>
</dbReference>
<accession>A0ABW6ZPH8</accession>
<sequence length="227" mass="24038">MRVGYFSNSVNIFLAVFAALFPIVNPLGGAPIFLNFVRGCTSQTRELLARSVAVYGFLLLLGSLIIGAQVLLFFGITLPVLRVAGGVVVTSVGWNLLHQGDEPAERANGTPLDEAHAKDQAFYPLTLPLTVGPGSIATTIALAASHKSTFETDLAMSLSSLIGAVAGLIAVALTVYFAFREAPTIERVLGKNGTNVLVRLFAFILFAIGVQIIWLGARDLLGEIPGR</sequence>
<comment type="similarity">
    <text evidence="2 7">Belongs to the UPF0056 (MarC) family.</text>
</comment>
<comment type="caution">
    <text evidence="8">The sequence shown here is derived from an EMBL/GenBank/DDBJ whole genome shotgun (WGS) entry which is preliminary data.</text>
</comment>
<feature type="transmembrane region" description="Helical" evidence="7">
    <location>
        <begin position="12"/>
        <end position="34"/>
    </location>
</feature>
<proteinExistence type="inferred from homology"/>
<comment type="caution">
    <text evidence="7">Lacks conserved residue(s) required for the propagation of feature annotation.</text>
</comment>
<evidence type="ECO:0000256" key="2">
    <source>
        <dbReference type="ARBA" id="ARBA00009784"/>
    </source>
</evidence>
<dbReference type="InterPro" id="IPR002771">
    <property type="entry name" value="Multi_antbiot-R_MarC"/>
</dbReference>
<dbReference type="Proteomes" id="UP001604002">
    <property type="component" value="Unassembled WGS sequence"/>
</dbReference>
<dbReference type="NCBIfam" id="TIGR00427">
    <property type="entry name" value="NAAT family transporter"/>
    <property type="match status" value="1"/>
</dbReference>
<comment type="subcellular location">
    <subcellularLocation>
        <location evidence="1 7">Cell membrane</location>
        <topology evidence="1 7">Multi-pass membrane protein</topology>
    </subcellularLocation>
</comment>
<dbReference type="EMBL" id="JBAFVH010000001">
    <property type="protein sequence ID" value="MFG1370626.1"/>
    <property type="molecule type" value="Genomic_DNA"/>
</dbReference>
<evidence type="ECO:0000313" key="8">
    <source>
        <dbReference type="EMBL" id="MFG1370626.1"/>
    </source>
</evidence>
<evidence type="ECO:0000256" key="5">
    <source>
        <dbReference type="ARBA" id="ARBA00022989"/>
    </source>
</evidence>
<feature type="transmembrane region" description="Helical" evidence="7">
    <location>
        <begin position="197"/>
        <end position="217"/>
    </location>
</feature>